<feature type="transmembrane region" description="Helical" evidence="7">
    <location>
        <begin position="426"/>
        <end position="444"/>
    </location>
</feature>
<dbReference type="CDD" id="cd17503">
    <property type="entry name" value="MFS_LmrB_MDR_like"/>
    <property type="match status" value="1"/>
</dbReference>
<dbReference type="NCBIfam" id="TIGR00711">
    <property type="entry name" value="efflux_EmrB"/>
    <property type="match status" value="1"/>
</dbReference>
<keyword evidence="10" id="KW-1185">Reference proteome</keyword>
<dbReference type="Proteomes" id="UP000562464">
    <property type="component" value="Unassembled WGS sequence"/>
</dbReference>
<feature type="transmembrane region" description="Helical" evidence="7">
    <location>
        <begin position="355"/>
        <end position="375"/>
    </location>
</feature>
<organism evidence="9 10">
    <name type="scientific">Lactovum miscens</name>
    <dbReference type="NCBI Taxonomy" id="190387"/>
    <lineage>
        <taxon>Bacteria</taxon>
        <taxon>Bacillati</taxon>
        <taxon>Bacillota</taxon>
        <taxon>Bacilli</taxon>
        <taxon>Lactobacillales</taxon>
        <taxon>Streptococcaceae</taxon>
        <taxon>Lactovum</taxon>
    </lineage>
</organism>
<name>A0A841C6G9_9LACT</name>
<protein>
    <submittedName>
        <fullName evidence="9">EmrB/QacA subfamily drug resistance transporter</fullName>
    </submittedName>
</protein>
<evidence type="ECO:0000256" key="4">
    <source>
        <dbReference type="ARBA" id="ARBA00022692"/>
    </source>
</evidence>
<comment type="subcellular location">
    <subcellularLocation>
        <location evidence="1">Cell membrane</location>
        <topology evidence="1">Multi-pass membrane protein</topology>
    </subcellularLocation>
</comment>
<dbReference type="GO" id="GO:0005886">
    <property type="term" value="C:plasma membrane"/>
    <property type="evidence" value="ECO:0007669"/>
    <property type="project" value="UniProtKB-SubCell"/>
</dbReference>
<dbReference type="PANTHER" id="PTHR42718:SF24">
    <property type="entry name" value="MAJOR FACILITATOR SUPERFAMILY (MFS) PROFILE DOMAIN-CONTAINING PROTEIN"/>
    <property type="match status" value="1"/>
</dbReference>
<feature type="transmembrane region" description="Helical" evidence="7">
    <location>
        <begin position="62"/>
        <end position="81"/>
    </location>
</feature>
<dbReference type="InterPro" id="IPR036259">
    <property type="entry name" value="MFS_trans_sf"/>
</dbReference>
<keyword evidence="6 7" id="KW-0472">Membrane</keyword>
<evidence type="ECO:0000256" key="6">
    <source>
        <dbReference type="ARBA" id="ARBA00023136"/>
    </source>
</evidence>
<dbReference type="EMBL" id="JACHHV010000009">
    <property type="protein sequence ID" value="MBB5887867.1"/>
    <property type="molecule type" value="Genomic_DNA"/>
</dbReference>
<dbReference type="PROSITE" id="PS50850">
    <property type="entry name" value="MFS"/>
    <property type="match status" value="1"/>
</dbReference>
<feature type="transmembrane region" description="Helical" evidence="7">
    <location>
        <begin position="387"/>
        <end position="405"/>
    </location>
</feature>
<dbReference type="AlphaFoldDB" id="A0A841C6G9"/>
<gene>
    <name evidence="9" type="ORF">HNQ37_000746</name>
</gene>
<keyword evidence="3" id="KW-1003">Cell membrane</keyword>
<sequence length="524" mass="56938">MPEIVEKDYNIDIHGHKFNRWAMLLLILVGTFGSMLMQTSLGTAIPTLMKDFKITMSTAQQATTWFLLANGIMVPISAYLANKFRTRWLYVGAYVILFVGMLMAYSAPTNNWTIFLAGRILQAIAAGITMPLMQICLVNMFSPKQMGAVMGIGGIVIGLAPAIGPTFAGWLMSSRHIFLGIVLPASWRTMFMVPMVIVLFVTILAVFFMRDVVPNRPVKLDIISLVLSFAGFGVFLWGFTNVASDGWLKLDTVVAPIIGGIILIFLFGWRQLRMDDPFLNIRVFKNRQFALTTVVMALSTMAMMGVEMMLPLYLQEVRGLSAFNSGLVLLPGALMMGLVSPLAGAAYDKVGAKPLAILGFSILALGTLPFLFFGIQTPEHWVTTLYGLRMFGVAMVMMPMTASAMNALPVDEVADGTASNSTARSIASAIVVALLSSVAQNIILNNSPATSLAKIDLIGFSDKMLKAMLDGYHASFAIGFAFALMGLVLGIFLRAGKHGRASKIELPIDEKVKVEAELSERGTL</sequence>
<feature type="transmembrane region" description="Helical" evidence="7">
    <location>
        <begin position="289"/>
        <end position="310"/>
    </location>
</feature>
<evidence type="ECO:0000256" key="7">
    <source>
        <dbReference type="SAM" id="Phobius"/>
    </source>
</evidence>
<dbReference type="SUPFAM" id="SSF103473">
    <property type="entry name" value="MFS general substrate transporter"/>
    <property type="match status" value="1"/>
</dbReference>
<feature type="transmembrane region" description="Helical" evidence="7">
    <location>
        <begin position="191"/>
        <end position="208"/>
    </location>
</feature>
<feature type="transmembrane region" description="Helical" evidence="7">
    <location>
        <begin position="148"/>
        <end position="171"/>
    </location>
</feature>
<evidence type="ECO:0000259" key="8">
    <source>
        <dbReference type="PROSITE" id="PS50850"/>
    </source>
</evidence>
<dbReference type="PANTHER" id="PTHR42718">
    <property type="entry name" value="MAJOR FACILITATOR SUPERFAMILY MULTIDRUG TRANSPORTER MFSC"/>
    <property type="match status" value="1"/>
</dbReference>
<keyword evidence="2" id="KW-0813">Transport</keyword>
<dbReference type="GO" id="GO:0022857">
    <property type="term" value="F:transmembrane transporter activity"/>
    <property type="evidence" value="ECO:0007669"/>
    <property type="project" value="InterPro"/>
</dbReference>
<dbReference type="InterPro" id="IPR004638">
    <property type="entry name" value="EmrB-like"/>
</dbReference>
<dbReference type="InterPro" id="IPR011701">
    <property type="entry name" value="MFS"/>
</dbReference>
<evidence type="ECO:0000313" key="10">
    <source>
        <dbReference type="Proteomes" id="UP000562464"/>
    </source>
</evidence>
<feature type="transmembrane region" description="Helical" evidence="7">
    <location>
        <begin position="21"/>
        <end position="42"/>
    </location>
</feature>
<accession>A0A841C6G9</accession>
<evidence type="ECO:0000256" key="1">
    <source>
        <dbReference type="ARBA" id="ARBA00004651"/>
    </source>
</evidence>
<proteinExistence type="predicted"/>
<evidence type="ECO:0000256" key="3">
    <source>
        <dbReference type="ARBA" id="ARBA00022475"/>
    </source>
</evidence>
<reference evidence="9 10" key="1">
    <citation type="submission" date="2020-08" db="EMBL/GenBank/DDBJ databases">
        <title>Genomic Encyclopedia of Type Strains, Phase IV (KMG-IV): sequencing the most valuable type-strain genomes for metagenomic binning, comparative biology and taxonomic classification.</title>
        <authorList>
            <person name="Goeker M."/>
        </authorList>
    </citation>
    <scope>NUCLEOTIDE SEQUENCE [LARGE SCALE GENOMIC DNA]</scope>
    <source>
        <strain evidence="9 10">DSM 14925</strain>
    </source>
</reference>
<dbReference type="Gene3D" id="1.20.1250.20">
    <property type="entry name" value="MFS general substrate transporter like domains"/>
    <property type="match status" value="2"/>
</dbReference>
<feature type="transmembrane region" description="Helical" evidence="7">
    <location>
        <begin position="252"/>
        <end position="269"/>
    </location>
</feature>
<evidence type="ECO:0000256" key="2">
    <source>
        <dbReference type="ARBA" id="ARBA00022448"/>
    </source>
</evidence>
<evidence type="ECO:0000256" key="5">
    <source>
        <dbReference type="ARBA" id="ARBA00022989"/>
    </source>
</evidence>
<feature type="transmembrane region" description="Helical" evidence="7">
    <location>
        <begin position="88"/>
        <end position="108"/>
    </location>
</feature>
<dbReference type="RefSeq" id="WP_183539418.1">
    <property type="nucleotide sequence ID" value="NZ_JACHHV010000009.1"/>
</dbReference>
<dbReference type="Pfam" id="PF07690">
    <property type="entry name" value="MFS_1"/>
    <property type="match status" value="1"/>
</dbReference>
<feature type="transmembrane region" description="Helical" evidence="7">
    <location>
        <begin position="322"/>
        <end position="343"/>
    </location>
</feature>
<keyword evidence="4 7" id="KW-0812">Transmembrane</keyword>
<feature type="transmembrane region" description="Helical" evidence="7">
    <location>
        <begin position="220"/>
        <end position="240"/>
    </location>
</feature>
<feature type="transmembrane region" description="Helical" evidence="7">
    <location>
        <begin position="120"/>
        <end position="141"/>
    </location>
</feature>
<feature type="domain" description="Major facilitator superfamily (MFS) profile" evidence="8">
    <location>
        <begin position="23"/>
        <end position="498"/>
    </location>
</feature>
<comment type="caution">
    <text evidence="9">The sequence shown here is derived from an EMBL/GenBank/DDBJ whole genome shotgun (WGS) entry which is preliminary data.</text>
</comment>
<feature type="transmembrane region" description="Helical" evidence="7">
    <location>
        <begin position="472"/>
        <end position="493"/>
    </location>
</feature>
<keyword evidence="5 7" id="KW-1133">Transmembrane helix</keyword>
<evidence type="ECO:0000313" key="9">
    <source>
        <dbReference type="EMBL" id="MBB5887867.1"/>
    </source>
</evidence>
<dbReference type="InterPro" id="IPR020846">
    <property type="entry name" value="MFS_dom"/>
</dbReference>